<dbReference type="AlphaFoldDB" id="A0A315ZV54"/>
<evidence type="ECO:0000313" key="15">
    <source>
        <dbReference type="Proteomes" id="UP000245535"/>
    </source>
</evidence>
<keyword evidence="15" id="KW-1185">Reference proteome</keyword>
<comment type="function">
    <text evidence="11 12">Catalyzes the anaerobic formation of alpha-ketobutyrate and ammonia from threonine in a two-step reaction. The first step involved a dehydration of threonine and a production of enamine intermediates (aminocrotonate), which tautomerizes to its imine form (iminobutyrate). Both intermediates are unstable and short-lived. The second step is the nonenzymatic hydrolysis of the enamine/imine intermediates to form 2-ketobutyrate and free ammonia. In the low water environment of the cell, the second step is accelerated by RidA.</text>
</comment>
<dbReference type="InterPro" id="IPR001926">
    <property type="entry name" value="TrpB-like_PALP"/>
</dbReference>
<evidence type="ECO:0000313" key="14">
    <source>
        <dbReference type="EMBL" id="PWJ40069.1"/>
    </source>
</evidence>
<evidence type="ECO:0000256" key="8">
    <source>
        <dbReference type="ARBA" id="ARBA00022898"/>
    </source>
</evidence>
<dbReference type="FunFam" id="3.40.50.1100:FF:000007">
    <property type="entry name" value="L-threonine dehydratase catabolic TdcB"/>
    <property type="match status" value="1"/>
</dbReference>
<evidence type="ECO:0000256" key="12">
    <source>
        <dbReference type="RuleBase" id="RU362012"/>
    </source>
</evidence>
<comment type="caution">
    <text evidence="14">The sequence shown here is derived from an EMBL/GenBank/DDBJ whole genome shotgun (WGS) entry which is preliminary data.</text>
</comment>
<dbReference type="CDD" id="cd04907">
    <property type="entry name" value="ACT_ThrD-I_2"/>
    <property type="match status" value="1"/>
</dbReference>
<dbReference type="GO" id="GO:0006565">
    <property type="term" value="P:L-serine catabolic process"/>
    <property type="evidence" value="ECO:0007669"/>
    <property type="project" value="TreeGrafter"/>
</dbReference>
<dbReference type="GO" id="GO:0009097">
    <property type="term" value="P:isoleucine biosynthetic process"/>
    <property type="evidence" value="ECO:0007669"/>
    <property type="project" value="UniProtKB-UniRule"/>
</dbReference>
<dbReference type="Gene3D" id="3.40.50.1100">
    <property type="match status" value="2"/>
</dbReference>
<dbReference type="InterPro" id="IPR001721">
    <property type="entry name" value="TD_ACT-like"/>
</dbReference>
<evidence type="ECO:0000256" key="2">
    <source>
        <dbReference type="ARBA" id="ARBA00001933"/>
    </source>
</evidence>
<keyword evidence="8 12" id="KW-0663">Pyridoxal phosphate</keyword>
<dbReference type="SUPFAM" id="SSF53686">
    <property type="entry name" value="Tryptophan synthase beta subunit-like PLP-dependent enzymes"/>
    <property type="match status" value="1"/>
</dbReference>
<comment type="catalytic activity">
    <reaction evidence="1 12">
        <text>L-threonine = 2-oxobutanoate + NH4(+)</text>
        <dbReference type="Rhea" id="RHEA:22108"/>
        <dbReference type="ChEBI" id="CHEBI:16763"/>
        <dbReference type="ChEBI" id="CHEBI:28938"/>
        <dbReference type="ChEBI" id="CHEBI:57926"/>
        <dbReference type="EC" id="4.3.1.19"/>
    </reaction>
</comment>
<evidence type="ECO:0000256" key="11">
    <source>
        <dbReference type="ARBA" id="ARBA00025527"/>
    </source>
</evidence>
<evidence type="ECO:0000256" key="6">
    <source>
        <dbReference type="ARBA" id="ARBA00022605"/>
    </source>
</evidence>
<keyword evidence="6 12" id="KW-0028">Amino-acid biosynthesis</keyword>
<protein>
    <recommendedName>
        <fullName evidence="12">L-threonine dehydratase</fullName>
        <ecNumber evidence="12">4.3.1.19</ecNumber>
    </recommendedName>
    <alternativeName>
        <fullName evidence="12">Threonine deaminase</fullName>
    </alternativeName>
</protein>
<dbReference type="FunFam" id="3.40.50.1100:FF:000005">
    <property type="entry name" value="Threonine dehydratase catabolic"/>
    <property type="match status" value="1"/>
</dbReference>
<comment type="subunit">
    <text evidence="5 12">Homotetramer.</text>
</comment>
<dbReference type="OrthoDB" id="9811476at2"/>
<evidence type="ECO:0000256" key="9">
    <source>
        <dbReference type="ARBA" id="ARBA00023239"/>
    </source>
</evidence>
<dbReference type="GO" id="GO:0004794">
    <property type="term" value="F:threonine deaminase activity"/>
    <property type="evidence" value="ECO:0007669"/>
    <property type="project" value="UniProtKB-UniRule"/>
</dbReference>
<comment type="pathway">
    <text evidence="3 12">Amino-acid biosynthesis; L-isoleucine biosynthesis; 2-oxobutanoate from L-threonine: step 1/1.</text>
</comment>
<comment type="cofactor">
    <cofactor evidence="2 12">
        <name>pyridoxal 5'-phosphate</name>
        <dbReference type="ChEBI" id="CHEBI:597326"/>
    </cofactor>
</comment>
<dbReference type="InterPro" id="IPR011820">
    <property type="entry name" value="IlvA"/>
</dbReference>
<keyword evidence="10 12" id="KW-0100">Branched-chain amino acid biosynthesis</keyword>
<dbReference type="UniPathway" id="UPA00047">
    <property type="reaction ID" value="UER00054"/>
</dbReference>
<comment type="similarity">
    <text evidence="4 12">Belongs to the serine/threonine dehydratase family.</text>
</comment>
<evidence type="ECO:0000256" key="10">
    <source>
        <dbReference type="ARBA" id="ARBA00023304"/>
    </source>
</evidence>
<evidence type="ECO:0000256" key="3">
    <source>
        <dbReference type="ARBA" id="ARBA00004810"/>
    </source>
</evidence>
<dbReference type="InterPro" id="IPR000634">
    <property type="entry name" value="Ser/Thr_deHydtase_PyrdxlP-BS"/>
</dbReference>
<dbReference type="NCBIfam" id="NF006390">
    <property type="entry name" value="PRK08639.1"/>
    <property type="match status" value="1"/>
</dbReference>
<dbReference type="PANTHER" id="PTHR48078">
    <property type="entry name" value="THREONINE DEHYDRATASE, MITOCHONDRIAL-RELATED"/>
    <property type="match status" value="1"/>
</dbReference>
<sequence length="424" mass="46812">MEVAADTQLAQVENILKANIKLKEVVNRTPLMRNMNLSEKHDANILLKREDLQVVRSYKIRGAYNKISSLTEDEKQKGIVCASAGNHAQGVAYACKTLGIRGVIFMPAPTPSQKVEQVNMFGKEFVEVVLVGDTFDDSFKAAKKYQEEQGSIFIHPFDDDKVIEGQGTVGLEILEDTQDPIDYLILPIGGGGLSAGVGSYFKQISPNTKIIGVEPAGAPSMREAIAKGQPIELAKIDKFVDGAAVQKIGSRTFEIGRQVLDEVMLVPEGKICTTILKLYNKDAIVVEPAGALSIAALDIVAEKYDLKGKNVVCVVSGSNNDITRMEEIKERSLLYEGLKHYFIIRFPQRAGALRDFLNNVLGPKDDIVHFEYSKKINREKGPAVVGIELEDASDYEQLLGRMDKENIVYEKLNENADLFNFLIS</sequence>
<dbReference type="GO" id="GO:0006567">
    <property type="term" value="P:L-threonine catabolic process"/>
    <property type="evidence" value="ECO:0007669"/>
    <property type="project" value="TreeGrafter"/>
</dbReference>
<evidence type="ECO:0000256" key="4">
    <source>
        <dbReference type="ARBA" id="ARBA00010869"/>
    </source>
</evidence>
<dbReference type="Pfam" id="PF00585">
    <property type="entry name" value="Thr_dehydrat_C"/>
    <property type="match status" value="1"/>
</dbReference>
<evidence type="ECO:0000256" key="1">
    <source>
        <dbReference type="ARBA" id="ARBA00001274"/>
    </source>
</evidence>
<dbReference type="EMBL" id="QGDO01000005">
    <property type="protein sequence ID" value="PWJ40069.1"/>
    <property type="molecule type" value="Genomic_DNA"/>
</dbReference>
<keyword evidence="9 12" id="KW-0456">Lyase</keyword>
<dbReference type="FunFam" id="3.40.1020.10:FF:000002">
    <property type="entry name" value="L-threonine dehydratase"/>
    <property type="match status" value="1"/>
</dbReference>
<evidence type="ECO:0000259" key="13">
    <source>
        <dbReference type="PROSITE" id="PS51672"/>
    </source>
</evidence>
<dbReference type="Gene3D" id="3.40.1020.10">
    <property type="entry name" value="Biosynthetic Threonine Deaminase, Domain 3"/>
    <property type="match status" value="1"/>
</dbReference>
<dbReference type="Pfam" id="PF00291">
    <property type="entry name" value="PALP"/>
    <property type="match status" value="1"/>
</dbReference>
<dbReference type="InterPro" id="IPR045865">
    <property type="entry name" value="ACT-like_dom_sf"/>
</dbReference>
<feature type="domain" description="ACT-like" evidence="13">
    <location>
        <begin position="340"/>
        <end position="414"/>
    </location>
</feature>
<dbReference type="EC" id="4.3.1.19" evidence="12"/>
<dbReference type="InterPro" id="IPR038110">
    <property type="entry name" value="TD_ACT-like_sf"/>
</dbReference>
<evidence type="ECO:0000256" key="5">
    <source>
        <dbReference type="ARBA" id="ARBA00011881"/>
    </source>
</evidence>
<dbReference type="CDD" id="cd01562">
    <property type="entry name" value="Thr-dehyd"/>
    <property type="match status" value="1"/>
</dbReference>
<gene>
    <name evidence="12" type="primary">ilvA</name>
    <name evidence="14" type="ORF">BC781_105132</name>
</gene>
<dbReference type="NCBIfam" id="TIGR02079">
    <property type="entry name" value="THD1"/>
    <property type="match status" value="1"/>
</dbReference>
<accession>A0A315ZV54</accession>
<dbReference type="GO" id="GO:0030170">
    <property type="term" value="F:pyridoxal phosphate binding"/>
    <property type="evidence" value="ECO:0007669"/>
    <property type="project" value="InterPro"/>
</dbReference>
<evidence type="ECO:0000256" key="7">
    <source>
        <dbReference type="ARBA" id="ARBA00022624"/>
    </source>
</evidence>
<dbReference type="InterPro" id="IPR050147">
    <property type="entry name" value="Ser/Thr_Dehydratase"/>
</dbReference>
<dbReference type="SUPFAM" id="SSF55021">
    <property type="entry name" value="ACT-like"/>
    <property type="match status" value="1"/>
</dbReference>
<name>A0A315ZV54_SEDFL</name>
<reference evidence="14 15" key="1">
    <citation type="submission" date="2018-03" db="EMBL/GenBank/DDBJ databases">
        <title>Genomic Encyclopedia of Archaeal and Bacterial Type Strains, Phase II (KMG-II): from individual species to whole genera.</title>
        <authorList>
            <person name="Goeker M."/>
        </authorList>
    </citation>
    <scope>NUCLEOTIDE SEQUENCE [LARGE SCALE GENOMIC DNA]</scope>
    <source>
        <strain evidence="14 15">DSM 28229</strain>
    </source>
</reference>
<keyword evidence="7 12" id="KW-0412">Isoleucine biosynthesis</keyword>
<dbReference type="InterPro" id="IPR036052">
    <property type="entry name" value="TrpB-like_PALP_sf"/>
</dbReference>
<dbReference type="RefSeq" id="WP_109620464.1">
    <property type="nucleotide sequence ID" value="NZ_QGDO01000005.1"/>
</dbReference>
<dbReference type="PROSITE" id="PS00165">
    <property type="entry name" value="DEHYDRATASE_SER_THR"/>
    <property type="match status" value="1"/>
</dbReference>
<dbReference type="PROSITE" id="PS51672">
    <property type="entry name" value="ACT_LIKE"/>
    <property type="match status" value="1"/>
</dbReference>
<dbReference type="GO" id="GO:0003941">
    <property type="term" value="F:L-serine ammonia-lyase activity"/>
    <property type="evidence" value="ECO:0007669"/>
    <property type="project" value="TreeGrafter"/>
</dbReference>
<organism evidence="14 15">
    <name type="scientific">Sediminitomix flava</name>
    <dbReference type="NCBI Taxonomy" id="379075"/>
    <lineage>
        <taxon>Bacteria</taxon>
        <taxon>Pseudomonadati</taxon>
        <taxon>Bacteroidota</taxon>
        <taxon>Cytophagia</taxon>
        <taxon>Cytophagales</taxon>
        <taxon>Flammeovirgaceae</taxon>
        <taxon>Sediminitomix</taxon>
    </lineage>
</organism>
<dbReference type="Proteomes" id="UP000245535">
    <property type="component" value="Unassembled WGS sequence"/>
</dbReference>
<dbReference type="PANTHER" id="PTHR48078:SF11">
    <property type="entry name" value="THREONINE DEHYDRATASE, MITOCHONDRIAL"/>
    <property type="match status" value="1"/>
</dbReference>
<proteinExistence type="inferred from homology"/>